<keyword evidence="1" id="KW-0812">Transmembrane</keyword>
<feature type="transmembrane region" description="Helical" evidence="1">
    <location>
        <begin position="21"/>
        <end position="43"/>
    </location>
</feature>
<sequence length="332" mass="34956">MTVLMDEVSSVTVPARSRRRWRAWAAVGVAVVFALGTTVRLGGLEAGALLVPLVSFTPYFALAALVVLGLVIIARNRVAIAIMLAVCVSLAWCVIPRAVSGTVSATGRSFRVLTANLAGGRGDAGTIVDLARRLNVDVLSLQELTWLERDRLEAAGLAKLLPYQVIEPENWGADGSGVYARLPLREQTGVFQPVGHHMPVVEVALPGGSAVQVVVVHPVAPVPSTVAEWETGVATLPPAAPATGLPRVLAGDFNASLDHAVFRRLLATGYTDAAASTGQGLTPTWGMRKLPLPLVTLDHVLTDSRAGAADVQVYDIPGSDHRAVFADLRVQP</sequence>
<comment type="caution">
    <text evidence="3">The sequence shown here is derived from an EMBL/GenBank/DDBJ whole genome shotgun (WGS) entry which is preliminary data.</text>
</comment>
<dbReference type="EMBL" id="JBHUCM010000084">
    <property type="protein sequence ID" value="MFD1547816.1"/>
    <property type="molecule type" value="Genomic_DNA"/>
</dbReference>
<keyword evidence="1" id="KW-0472">Membrane</keyword>
<evidence type="ECO:0000256" key="1">
    <source>
        <dbReference type="SAM" id="Phobius"/>
    </source>
</evidence>
<dbReference type="RefSeq" id="WP_219536347.1">
    <property type="nucleotide sequence ID" value="NZ_JAHKRM010000029.1"/>
</dbReference>
<keyword evidence="1" id="KW-1133">Transmembrane helix</keyword>
<keyword evidence="3" id="KW-0378">Hydrolase</keyword>
<organism evidence="3 4">
    <name type="scientific">Nonomuraea guangzhouensis</name>
    <dbReference type="NCBI Taxonomy" id="1291555"/>
    <lineage>
        <taxon>Bacteria</taxon>
        <taxon>Bacillati</taxon>
        <taxon>Actinomycetota</taxon>
        <taxon>Actinomycetes</taxon>
        <taxon>Streptosporangiales</taxon>
        <taxon>Streptosporangiaceae</taxon>
        <taxon>Nonomuraea</taxon>
    </lineage>
</organism>
<evidence type="ECO:0000313" key="3">
    <source>
        <dbReference type="EMBL" id="MFD1547816.1"/>
    </source>
</evidence>
<keyword evidence="3" id="KW-0540">Nuclease</keyword>
<dbReference type="InterPro" id="IPR005135">
    <property type="entry name" value="Endo/exonuclease/phosphatase"/>
</dbReference>
<evidence type="ECO:0000313" key="4">
    <source>
        <dbReference type="Proteomes" id="UP001597097"/>
    </source>
</evidence>
<protein>
    <submittedName>
        <fullName evidence="3">Endonuclease/exonuclease/phosphatase family protein</fullName>
    </submittedName>
</protein>
<dbReference type="Proteomes" id="UP001597097">
    <property type="component" value="Unassembled WGS sequence"/>
</dbReference>
<accession>A0ABW4GZY9</accession>
<keyword evidence="3" id="KW-0255">Endonuclease</keyword>
<keyword evidence="4" id="KW-1185">Reference proteome</keyword>
<feature type="transmembrane region" description="Helical" evidence="1">
    <location>
        <begin position="78"/>
        <end position="99"/>
    </location>
</feature>
<feature type="domain" description="Endonuclease/exonuclease/phosphatase" evidence="2">
    <location>
        <begin position="113"/>
        <end position="321"/>
    </location>
</feature>
<reference evidence="4" key="1">
    <citation type="journal article" date="2019" name="Int. J. Syst. Evol. Microbiol.">
        <title>The Global Catalogue of Microorganisms (GCM) 10K type strain sequencing project: providing services to taxonomists for standard genome sequencing and annotation.</title>
        <authorList>
            <consortium name="The Broad Institute Genomics Platform"/>
            <consortium name="The Broad Institute Genome Sequencing Center for Infectious Disease"/>
            <person name="Wu L."/>
            <person name="Ma J."/>
        </authorList>
    </citation>
    <scope>NUCLEOTIDE SEQUENCE [LARGE SCALE GENOMIC DNA]</scope>
    <source>
        <strain evidence="4">CGMCC 1.15399</strain>
    </source>
</reference>
<name>A0ABW4GZY9_9ACTN</name>
<gene>
    <name evidence="3" type="ORF">ACFSJ0_63065</name>
</gene>
<evidence type="ECO:0000259" key="2">
    <source>
        <dbReference type="Pfam" id="PF03372"/>
    </source>
</evidence>
<proteinExistence type="predicted"/>
<feature type="transmembrane region" description="Helical" evidence="1">
    <location>
        <begin position="49"/>
        <end position="71"/>
    </location>
</feature>
<dbReference type="Pfam" id="PF03372">
    <property type="entry name" value="Exo_endo_phos"/>
    <property type="match status" value="1"/>
</dbReference>
<dbReference type="GO" id="GO:0004519">
    <property type="term" value="F:endonuclease activity"/>
    <property type="evidence" value="ECO:0007669"/>
    <property type="project" value="UniProtKB-KW"/>
</dbReference>